<sequence>MKRIASISLILLTLLIAVQPVLYFHYCQGELNSVAFQSTQDKNCCGELPTEGIHEAGCCNDNTVVLSTDNYQAQQVNSNFSIISAFVIVQQHLLITSDHSTDLKDEGFIPVETLFRKVLDRLAFICVYRI</sequence>
<dbReference type="EMBL" id="VSSQ01000959">
    <property type="protein sequence ID" value="MPM03515.1"/>
    <property type="molecule type" value="Genomic_DNA"/>
</dbReference>
<protein>
    <submittedName>
        <fullName evidence="1">Uncharacterized protein</fullName>
    </submittedName>
</protein>
<comment type="caution">
    <text evidence="1">The sequence shown here is derived from an EMBL/GenBank/DDBJ whole genome shotgun (WGS) entry which is preliminary data.</text>
</comment>
<proteinExistence type="predicted"/>
<evidence type="ECO:0000313" key="1">
    <source>
        <dbReference type="EMBL" id="MPM03515.1"/>
    </source>
</evidence>
<reference evidence="1" key="1">
    <citation type="submission" date="2019-08" db="EMBL/GenBank/DDBJ databases">
        <authorList>
            <person name="Kucharzyk K."/>
            <person name="Murdoch R.W."/>
            <person name="Higgins S."/>
            <person name="Loffler F."/>
        </authorList>
    </citation>
    <scope>NUCLEOTIDE SEQUENCE</scope>
</reference>
<organism evidence="1">
    <name type="scientific">bioreactor metagenome</name>
    <dbReference type="NCBI Taxonomy" id="1076179"/>
    <lineage>
        <taxon>unclassified sequences</taxon>
        <taxon>metagenomes</taxon>
        <taxon>ecological metagenomes</taxon>
    </lineage>
</organism>
<accession>A0A644WI13</accession>
<dbReference type="Pfam" id="PF26622">
    <property type="entry name" value="DUF8199"/>
    <property type="match status" value="1"/>
</dbReference>
<gene>
    <name evidence="1" type="ORF">SDC9_49782</name>
</gene>
<name>A0A644WI13_9ZZZZ</name>
<dbReference type="NCBIfam" id="NF047658">
    <property type="entry name" value="HYC_CC_PP"/>
    <property type="match status" value="1"/>
</dbReference>
<dbReference type="AlphaFoldDB" id="A0A644WI13"/>
<dbReference type="InterPro" id="IPR058060">
    <property type="entry name" value="HYC_CC_PP"/>
</dbReference>
<dbReference type="InterPro" id="IPR058512">
    <property type="entry name" value="DUF8199"/>
</dbReference>